<comment type="pathway">
    <text evidence="2 8">Glycolipid biosynthesis; glycosylphosphatidylinositol-anchor biosynthesis.</text>
</comment>
<feature type="transmembrane region" description="Helical" evidence="8">
    <location>
        <begin position="53"/>
        <end position="69"/>
    </location>
</feature>
<keyword evidence="8" id="KW-0808">Transferase</keyword>
<keyword evidence="11" id="KW-1185">Reference proteome</keyword>
<dbReference type="Pfam" id="PF06423">
    <property type="entry name" value="GWT1"/>
    <property type="match status" value="1"/>
</dbReference>
<reference evidence="10" key="1">
    <citation type="submission" date="2011-10" db="EMBL/GenBank/DDBJ databases">
        <authorList>
            <person name="Genoscope - CEA"/>
        </authorList>
    </citation>
    <scope>NUCLEOTIDE SEQUENCE</scope>
</reference>
<dbReference type="GO" id="GO:0006506">
    <property type="term" value="P:GPI anchor biosynthetic process"/>
    <property type="evidence" value="ECO:0007669"/>
    <property type="project" value="UniProtKB-UniPathway"/>
</dbReference>
<comment type="similarity">
    <text evidence="3 8">Belongs to the PIGW family.</text>
</comment>
<dbReference type="EMBL" id="FO082048">
    <property type="protein sequence ID" value="CCE85072.1"/>
    <property type="molecule type" value="Genomic_DNA"/>
</dbReference>
<feature type="transmembrane region" description="Helical" evidence="8">
    <location>
        <begin position="24"/>
        <end position="41"/>
    </location>
</feature>
<dbReference type="GO" id="GO:0005789">
    <property type="term" value="C:endoplasmic reticulum membrane"/>
    <property type="evidence" value="ECO:0007669"/>
    <property type="project" value="UniProtKB-SubCell"/>
</dbReference>
<feature type="transmembrane region" description="Helical" evidence="8">
    <location>
        <begin position="261"/>
        <end position="284"/>
    </location>
</feature>
<evidence type="ECO:0000313" key="11">
    <source>
        <dbReference type="Proteomes" id="UP000005222"/>
    </source>
</evidence>
<dbReference type="Proteomes" id="UP000005222">
    <property type="component" value="Chromosome K"/>
</dbReference>
<name>G8Y611_PICSO</name>
<evidence type="ECO:0000256" key="3">
    <source>
        <dbReference type="ARBA" id="ARBA00007559"/>
    </source>
</evidence>
<dbReference type="PANTHER" id="PTHR20661">
    <property type="entry name" value="PHOSPHATIDYLINOSITOL-GLYCAN BIOSYNTHESIS CLASS W PROTEIN"/>
    <property type="match status" value="1"/>
</dbReference>
<feature type="transmembrane region" description="Helical" evidence="8">
    <location>
        <begin position="120"/>
        <end position="137"/>
    </location>
</feature>
<organism evidence="10 11">
    <name type="scientific">Pichia sorbitophila (strain ATCC MYA-4447 / BCRC 22081 / CBS 7064 / NBRC 10061 / NRRL Y-12695)</name>
    <name type="common">Hybrid yeast</name>
    <dbReference type="NCBI Taxonomy" id="559304"/>
    <lineage>
        <taxon>Eukaryota</taxon>
        <taxon>Fungi</taxon>
        <taxon>Dikarya</taxon>
        <taxon>Ascomycota</taxon>
        <taxon>Saccharomycotina</taxon>
        <taxon>Pichiomycetes</taxon>
        <taxon>Debaryomycetaceae</taxon>
        <taxon>Millerozyma</taxon>
    </lineage>
</organism>
<dbReference type="FunCoup" id="G8Y611">
    <property type="interactions" value="922"/>
</dbReference>
<evidence type="ECO:0000313" key="10">
    <source>
        <dbReference type="EMBL" id="CCE85072.1"/>
    </source>
</evidence>
<feature type="transmembrane region" description="Helical" evidence="8">
    <location>
        <begin position="354"/>
        <end position="372"/>
    </location>
</feature>
<evidence type="ECO:0000256" key="2">
    <source>
        <dbReference type="ARBA" id="ARBA00004687"/>
    </source>
</evidence>
<dbReference type="STRING" id="559304.G8Y611"/>
<dbReference type="eggNOG" id="KOG0411">
    <property type="taxonomic scope" value="Eukaryota"/>
</dbReference>
<protein>
    <recommendedName>
        <fullName evidence="8">GPI-anchored wall transfer protein</fullName>
        <ecNumber evidence="8">2.3.-.-</ecNumber>
    </recommendedName>
</protein>
<comment type="function">
    <text evidence="8">A acetyltransferase, which acetylates the inositol ring of phosphatidylinositol during biosynthesis of GPI-anchor.</text>
</comment>
<evidence type="ECO:0000256" key="8">
    <source>
        <dbReference type="RuleBase" id="RU280819"/>
    </source>
</evidence>
<dbReference type="OrthoDB" id="15270at2759"/>
<feature type="transmembrane region" description="Helical" evidence="8">
    <location>
        <begin position="75"/>
        <end position="91"/>
    </location>
</feature>
<keyword evidence="5 8" id="KW-0812">Transmembrane</keyword>
<evidence type="ECO:0000256" key="4">
    <source>
        <dbReference type="ARBA" id="ARBA00022502"/>
    </source>
</evidence>
<feature type="transmembrane region" description="Helical" evidence="8">
    <location>
        <begin position="236"/>
        <end position="254"/>
    </location>
</feature>
<feature type="transmembrane region" description="Helical" evidence="8">
    <location>
        <begin position="149"/>
        <end position="166"/>
    </location>
</feature>
<dbReference type="AlphaFoldDB" id="G8Y611"/>
<keyword evidence="8" id="KW-0012">Acyltransferase</keyword>
<evidence type="ECO:0000256" key="1">
    <source>
        <dbReference type="ARBA" id="ARBA00004477"/>
    </source>
</evidence>
<dbReference type="InParanoid" id="G8Y611"/>
<feature type="transmembrane region" description="Helical" evidence="8">
    <location>
        <begin position="392"/>
        <end position="410"/>
    </location>
</feature>
<evidence type="ECO:0000256" key="6">
    <source>
        <dbReference type="ARBA" id="ARBA00022989"/>
    </source>
</evidence>
<dbReference type="Proteomes" id="UP000005222">
    <property type="component" value="Chromosome L"/>
</dbReference>
<accession>G8Y611</accession>
<reference evidence="11" key="2">
    <citation type="journal article" date="2012" name="G3 (Bethesda)">
        <title>Pichia sorbitophila, an interspecies yeast hybrid reveals early steps of genome resolution following polyploidization.</title>
        <authorList>
            <person name="Leh Louis V."/>
            <person name="Despons L."/>
            <person name="Friedrich A."/>
            <person name="Martin T."/>
            <person name="Durrens P."/>
            <person name="Casaregola S."/>
            <person name="Neuveglise C."/>
            <person name="Fairhead C."/>
            <person name="Marck C."/>
            <person name="Cruz J.A."/>
            <person name="Straub M.L."/>
            <person name="Kugler V."/>
            <person name="Sacerdot C."/>
            <person name="Uzunov Z."/>
            <person name="Thierry A."/>
            <person name="Weiss S."/>
            <person name="Bleykasten C."/>
            <person name="De Montigny J."/>
            <person name="Jacques N."/>
            <person name="Jung P."/>
            <person name="Lemaire M."/>
            <person name="Mallet S."/>
            <person name="Morel G."/>
            <person name="Richard G.F."/>
            <person name="Sarkar A."/>
            <person name="Savel G."/>
            <person name="Schacherer J."/>
            <person name="Seret M.L."/>
            <person name="Talla E."/>
            <person name="Samson G."/>
            <person name="Jubin C."/>
            <person name="Poulain J."/>
            <person name="Vacherie B."/>
            <person name="Barbe V."/>
            <person name="Pelletier E."/>
            <person name="Sherman D.J."/>
            <person name="Westhof E."/>
            <person name="Weissenbach J."/>
            <person name="Baret P.V."/>
            <person name="Wincker P."/>
            <person name="Gaillardin C."/>
            <person name="Dujon B."/>
            <person name="Souciet J.L."/>
        </authorList>
    </citation>
    <scope>NUCLEOTIDE SEQUENCE [LARGE SCALE GENOMIC DNA]</scope>
    <source>
        <strain evidence="11">ATCC MYA-4447 / BCRC 22081 / CBS 7064 / NBRC 10061 / NRRL Y-12695</strain>
    </source>
</reference>
<dbReference type="GO" id="GO:0072659">
    <property type="term" value="P:protein localization to plasma membrane"/>
    <property type="evidence" value="ECO:0007669"/>
    <property type="project" value="TreeGrafter"/>
</dbReference>
<dbReference type="EMBL" id="FO082049">
    <property type="protein sequence ID" value="CCE84041.1"/>
    <property type="molecule type" value="Genomic_DNA"/>
</dbReference>
<dbReference type="PIRSF" id="PIRSF017321">
    <property type="entry name" value="GWT1"/>
    <property type="match status" value="1"/>
</dbReference>
<dbReference type="UniPathway" id="UPA00196"/>
<evidence type="ECO:0000256" key="7">
    <source>
        <dbReference type="ARBA" id="ARBA00023136"/>
    </source>
</evidence>
<dbReference type="OMA" id="NGLTHFM"/>
<gene>
    <name evidence="10" type="primary">Piso0_004643</name>
    <name evidence="9" type="ORF">GNLVRS01_PISO0K21394g</name>
    <name evidence="10" type="ORF">GNLVRS01_PISO0L21395g</name>
</gene>
<dbReference type="PANTHER" id="PTHR20661:SF0">
    <property type="entry name" value="PHOSPHATIDYLINOSITOL-GLYCAN BIOSYNTHESIS CLASS W PROTEIN"/>
    <property type="match status" value="1"/>
</dbReference>
<keyword evidence="8" id="KW-0256">Endoplasmic reticulum</keyword>
<dbReference type="GO" id="GO:0032216">
    <property type="term" value="F:glucosaminyl-phosphatidylinositol O-acyltransferase activity"/>
    <property type="evidence" value="ECO:0007669"/>
    <property type="project" value="TreeGrafter"/>
</dbReference>
<keyword evidence="7 8" id="KW-0472">Membrane</keyword>
<feature type="transmembrane region" description="Helical" evidence="8">
    <location>
        <begin position="431"/>
        <end position="448"/>
    </location>
</feature>
<keyword evidence="4 8" id="KW-0337">GPI-anchor biosynthesis</keyword>
<comment type="subcellular location">
    <subcellularLocation>
        <location evidence="1 8">Endoplasmic reticulum membrane</location>
        <topology evidence="1 8">Multi-pass membrane protein</topology>
    </subcellularLocation>
</comment>
<evidence type="ECO:0000256" key="5">
    <source>
        <dbReference type="ARBA" id="ARBA00022692"/>
    </source>
</evidence>
<evidence type="ECO:0000313" key="9">
    <source>
        <dbReference type="EMBL" id="CCE84041.1"/>
    </source>
</evidence>
<sequence>MMGDLKKEKEQFVSNLSGGSIEEIYHVTFITLAAYLLYRLVTKTLGTKVSLPLDYIINCFPCLLGITLYSGNVKVLYFIILGPSILLFLLLKGSKNGVSSKENQDGFLVKRPFITAYRSHMLIITNLAIFAVDFHIFPRRFAKVETWGTSMMDLGVGSFVFSMGLANSRSLLKKQKENTESTDSSKSFKISQYLSLLKRSTIKSLPVLLLGVIRLISVKSLEYQEHVTEYGVHWNFFITLGSLPILLAILDPLITIIPRAILALIVGLVYEYILVKGGILQFILRNDNRTSSLIAMNKEGIFSLIGYLSIFLLGQACGPFVLNNNVNLVDALYISRVSSKRAPQKTPKKKSRTISTTTSLIVGTILTQAIFTYANESPFFTGISRRLANLTYVLWVASYNVTALLVYHLAEKLIPFPQKFESGLLNAINRNGLVTFLLANLLTGLINMSINTLQCNEVESFVILSLYSIVSCAVPVVLDRYGIYIKL</sequence>
<feature type="transmembrane region" description="Helical" evidence="8">
    <location>
        <begin position="304"/>
        <end position="333"/>
    </location>
</feature>
<dbReference type="HOGENOM" id="CLU_020802_2_2_1"/>
<dbReference type="EC" id="2.3.-.-" evidence="8"/>
<feature type="transmembrane region" description="Helical" evidence="8">
    <location>
        <begin position="460"/>
        <end position="478"/>
    </location>
</feature>
<keyword evidence="6 8" id="KW-1133">Transmembrane helix</keyword>
<dbReference type="InterPro" id="IPR009447">
    <property type="entry name" value="PIGW/GWT1"/>
</dbReference>
<proteinExistence type="inferred from homology"/>